<keyword evidence="2" id="KW-1185">Reference proteome</keyword>
<accession>A0AA35ZYA1</accession>
<gene>
    <name evidence="1" type="ORF">LSALG_LOCUS39687</name>
</gene>
<organism evidence="1 2">
    <name type="scientific">Lactuca saligna</name>
    <name type="common">Willowleaf lettuce</name>
    <dbReference type="NCBI Taxonomy" id="75948"/>
    <lineage>
        <taxon>Eukaryota</taxon>
        <taxon>Viridiplantae</taxon>
        <taxon>Streptophyta</taxon>
        <taxon>Embryophyta</taxon>
        <taxon>Tracheophyta</taxon>
        <taxon>Spermatophyta</taxon>
        <taxon>Magnoliopsida</taxon>
        <taxon>eudicotyledons</taxon>
        <taxon>Gunneridae</taxon>
        <taxon>Pentapetalae</taxon>
        <taxon>asterids</taxon>
        <taxon>campanulids</taxon>
        <taxon>Asterales</taxon>
        <taxon>Asteraceae</taxon>
        <taxon>Cichorioideae</taxon>
        <taxon>Cichorieae</taxon>
        <taxon>Lactucinae</taxon>
        <taxon>Lactuca</taxon>
    </lineage>
</organism>
<reference evidence="1" key="1">
    <citation type="submission" date="2023-04" db="EMBL/GenBank/DDBJ databases">
        <authorList>
            <person name="Vijverberg K."/>
            <person name="Xiong W."/>
            <person name="Schranz E."/>
        </authorList>
    </citation>
    <scope>NUCLEOTIDE SEQUENCE</scope>
</reference>
<sequence length="202" mass="21526">MAAAASKSKINRAPPKRCEIKFKEFKTIAKSLQNLATGVAGEEKKAAENRVGSRGSLTPMEVVGKLKPASKHRTKQNQPRRGQIKIKIFKMIANSVRNLAGRAAGEKMKSAGNGGSGGCFSSPAIIISVETVGGLKPAFESGIEQKRREKGKIFITVAGSVIEFSESGEKDETTAVGRWFSSAAGIVQMKIVNGCESKKLCD</sequence>
<evidence type="ECO:0000313" key="2">
    <source>
        <dbReference type="Proteomes" id="UP001177003"/>
    </source>
</evidence>
<proteinExistence type="predicted"/>
<dbReference type="EMBL" id="OX465085">
    <property type="protein sequence ID" value="CAI9301110.1"/>
    <property type="molecule type" value="Genomic_DNA"/>
</dbReference>
<dbReference type="PANTHER" id="PTHR37721">
    <property type="entry name" value="OS05G0464200 PROTEIN"/>
    <property type="match status" value="1"/>
</dbReference>
<protein>
    <submittedName>
        <fullName evidence="1">Uncharacterized protein</fullName>
    </submittedName>
</protein>
<dbReference type="AlphaFoldDB" id="A0AA35ZYA1"/>
<evidence type="ECO:0000313" key="1">
    <source>
        <dbReference type="EMBL" id="CAI9301110.1"/>
    </source>
</evidence>
<name>A0AA35ZYA1_LACSI</name>
<dbReference type="PANTHER" id="PTHR37721:SF1">
    <property type="entry name" value="OS05G0464200 PROTEIN"/>
    <property type="match status" value="1"/>
</dbReference>
<dbReference type="Proteomes" id="UP001177003">
    <property type="component" value="Chromosome 9"/>
</dbReference>